<feature type="domain" description="Peptidoglycan hydrolase PcsB coiled-coil" evidence="5">
    <location>
        <begin position="103"/>
        <end position="173"/>
    </location>
</feature>
<dbReference type="Gene3D" id="6.10.250.3150">
    <property type="match status" value="1"/>
</dbReference>
<feature type="region of interest" description="Disordered" evidence="3">
    <location>
        <begin position="271"/>
        <end position="344"/>
    </location>
</feature>
<reference evidence="6" key="1">
    <citation type="journal article" date="2022" name="Cell">
        <title>Design, construction, and in vivo augmentation of a complex gut microbiome.</title>
        <authorList>
            <person name="Cheng A.G."/>
            <person name="Ho P.Y."/>
            <person name="Aranda-Diaz A."/>
            <person name="Jain S."/>
            <person name="Yu F.B."/>
            <person name="Meng X."/>
            <person name="Wang M."/>
            <person name="Iakiviak M."/>
            <person name="Nagashima K."/>
            <person name="Zhao A."/>
            <person name="Murugkar P."/>
            <person name="Patil A."/>
            <person name="Atabakhsh K."/>
            <person name="Weakley A."/>
            <person name="Yan J."/>
            <person name="Brumbaugh A.R."/>
            <person name="Higginbottom S."/>
            <person name="Dimas A."/>
            <person name="Shiver A.L."/>
            <person name="Deutschbauer A."/>
            <person name="Neff N."/>
            <person name="Sonnenburg J.L."/>
            <person name="Huang K.C."/>
            <person name="Fischbach M.A."/>
        </authorList>
    </citation>
    <scope>NUCLEOTIDE SEQUENCE</scope>
    <source>
        <strain evidence="6">DSM 19829</strain>
    </source>
</reference>
<organism evidence="6 7">
    <name type="scientific">Ruminococcus gauvreauii</name>
    <dbReference type="NCBI Taxonomy" id="438033"/>
    <lineage>
        <taxon>Bacteria</taxon>
        <taxon>Bacillati</taxon>
        <taxon>Bacillota</taxon>
        <taxon>Clostridia</taxon>
        <taxon>Eubacteriales</taxon>
        <taxon>Oscillospiraceae</taxon>
        <taxon>Ruminococcus</taxon>
    </lineage>
</organism>
<feature type="compositionally biased region" description="Low complexity" evidence="3">
    <location>
        <begin position="333"/>
        <end position="344"/>
    </location>
</feature>
<feature type="compositionally biased region" description="Acidic residues" evidence="3">
    <location>
        <begin position="318"/>
        <end position="332"/>
    </location>
</feature>
<evidence type="ECO:0000313" key="7">
    <source>
        <dbReference type="Proteomes" id="UP001060164"/>
    </source>
</evidence>
<dbReference type="Proteomes" id="UP001060164">
    <property type="component" value="Chromosome"/>
</dbReference>
<name>A0ABY5VJC4_9FIRM</name>
<dbReference type="InterPro" id="IPR059180">
    <property type="entry name" value="3D_YorM"/>
</dbReference>
<evidence type="ECO:0000256" key="4">
    <source>
        <dbReference type="SAM" id="SignalP"/>
    </source>
</evidence>
<evidence type="ECO:0000256" key="3">
    <source>
        <dbReference type="SAM" id="MobiDB-lite"/>
    </source>
</evidence>
<keyword evidence="7" id="KW-1185">Reference proteome</keyword>
<feature type="compositionally biased region" description="Acidic residues" evidence="3">
    <location>
        <begin position="279"/>
        <end position="303"/>
    </location>
</feature>
<dbReference type="EMBL" id="CP102290">
    <property type="protein sequence ID" value="UWP60447.1"/>
    <property type="molecule type" value="Genomic_DNA"/>
</dbReference>
<dbReference type="InterPro" id="IPR057309">
    <property type="entry name" value="PcsB_CC"/>
</dbReference>
<keyword evidence="2" id="KW-0175">Coiled coil</keyword>
<evidence type="ECO:0000259" key="5">
    <source>
        <dbReference type="Pfam" id="PF24568"/>
    </source>
</evidence>
<evidence type="ECO:0000256" key="1">
    <source>
        <dbReference type="ARBA" id="ARBA00022729"/>
    </source>
</evidence>
<evidence type="ECO:0000313" key="6">
    <source>
        <dbReference type="EMBL" id="UWP60447.1"/>
    </source>
</evidence>
<evidence type="ECO:0000256" key="2">
    <source>
        <dbReference type="SAM" id="Coils"/>
    </source>
</evidence>
<feature type="compositionally biased region" description="Polar residues" evidence="3">
    <location>
        <begin position="304"/>
        <end position="314"/>
    </location>
</feature>
<protein>
    <recommendedName>
        <fullName evidence="5">Peptidoglycan hydrolase PcsB coiled-coil domain-containing protein</fullName>
    </recommendedName>
</protein>
<accession>A0ABY5VJC4</accession>
<proteinExistence type="predicted"/>
<dbReference type="CDD" id="cd14667">
    <property type="entry name" value="3D_containing_proteins"/>
    <property type="match status" value="1"/>
</dbReference>
<dbReference type="RefSeq" id="WP_028529120.1">
    <property type="nucleotide sequence ID" value="NZ_CABLBR010000019.1"/>
</dbReference>
<feature type="coiled-coil region" evidence="2">
    <location>
        <begin position="32"/>
        <end position="119"/>
    </location>
</feature>
<feature type="chain" id="PRO_5046919164" description="Peptidoglycan hydrolase PcsB coiled-coil domain-containing protein" evidence="4">
    <location>
        <begin position="26"/>
        <end position="437"/>
    </location>
</feature>
<keyword evidence="1 4" id="KW-0732">Signal</keyword>
<dbReference type="Pfam" id="PF24568">
    <property type="entry name" value="CC_PcsB"/>
    <property type="match status" value="1"/>
</dbReference>
<gene>
    <name evidence="6" type="ORF">NQ502_05245</name>
</gene>
<feature type="signal peptide" evidence="4">
    <location>
        <begin position="1"/>
        <end position="25"/>
    </location>
</feature>
<sequence length="437" mass="48285">MNRKKLLSFLLAGILAVTTAMPALAATTQDKIQDARAAKQQTESSLNEAQNRIDNLESKKGESEAYLDELNTQLTDLKNSLEKLQKQSEEKQRELEKVQAELEEAKEKEARQYEDMKLRIRYMYEQTNSGYLEMLFDSGSFSEFLNRADNISQISRYDRDMLKSYQETKETIARHEETIKTEKAEIEALRAESAEQQGQVEELVQITYNQINTYAADLQDAESEEAVLLNKISSQEADINALLKQAKDEEAAAKKAAEEAAAKKAAEKAAAQKAAQVSEQEDQQTDSEELSANESSDEPEYTDTESGTSDQPQISEEANQEETEQEEEEPESSETSSDSGSSSQGSYLGSFKLTAYCSCSKCCGQWSGGATASGTAPTPGRTVAMGGIPFGTKLMINGQVYTVEDRGTAYGHVDIFMGSHQQALNFGMQYADVYIVG</sequence>